<evidence type="ECO:0000256" key="3">
    <source>
        <dbReference type="ARBA" id="ARBA00022723"/>
    </source>
</evidence>
<dbReference type="STRING" id="948595.L2GSV5"/>
<feature type="binding site" evidence="7">
    <location>
        <position position="182"/>
    </location>
    <ligand>
        <name>Zn(2+)</name>
        <dbReference type="ChEBI" id="CHEBI:29105"/>
        <label>1</label>
    </ligand>
</feature>
<feature type="domain" description="PHD-type" evidence="9">
    <location>
        <begin position="152"/>
        <end position="201"/>
    </location>
</feature>
<sequence length="203" mass="23286">MHRTSRNVACLFIYPPFINFLKIRSLPMLFKESIESLEETPLKVQKTITNIKLLNSQSEDHITTIEQQIESDQCDVQKIVSAFLRLEENEKEMNAHLHSLYNFIDGQTGTVELDCNNFDEMVSKSALVLKTNQISARELGEAGAHANRERDSAPCYCGKDINAKMIACDDPNCRIEWFHLSCVGMAQPPAGKWYCRECRKRQR</sequence>
<organism evidence="10 11">
    <name type="scientific">Vavraia culicis (isolate floridensis)</name>
    <name type="common">Microsporidian parasite</name>
    <dbReference type="NCBI Taxonomy" id="948595"/>
    <lineage>
        <taxon>Eukaryota</taxon>
        <taxon>Fungi</taxon>
        <taxon>Fungi incertae sedis</taxon>
        <taxon>Microsporidia</taxon>
        <taxon>Pleistophoridae</taxon>
        <taxon>Vavraia</taxon>
    </lineage>
</organism>
<evidence type="ECO:0000256" key="1">
    <source>
        <dbReference type="ARBA" id="ARBA00004123"/>
    </source>
</evidence>
<dbReference type="RefSeq" id="XP_008074819.1">
    <property type="nucleotide sequence ID" value="XM_008076628.1"/>
</dbReference>
<dbReference type="PROSITE" id="PS01359">
    <property type="entry name" value="ZF_PHD_1"/>
    <property type="match status" value="1"/>
</dbReference>
<dbReference type="InterPro" id="IPR013083">
    <property type="entry name" value="Znf_RING/FYVE/PHD"/>
</dbReference>
<evidence type="ECO:0000256" key="7">
    <source>
        <dbReference type="PIRSR" id="PIRSR628651-51"/>
    </source>
</evidence>
<dbReference type="SUPFAM" id="SSF57903">
    <property type="entry name" value="FYVE/PHD zinc finger"/>
    <property type="match status" value="1"/>
</dbReference>
<evidence type="ECO:0000256" key="5">
    <source>
        <dbReference type="ARBA" id="ARBA00022833"/>
    </source>
</evidence>
<name>L2GSV5_VAVCU</name>
<feature type="binding site" evidence="7">
    <location>
        <position position="173"/>
    </location>
    <ligand>
        <name>Zn(2+)</name>
        <dbReference type="ChEBI" id="CHEBI:29105"/>
        <label>2</label>
    </ligand>
</feature>
<dbReference type="InterPro" id="IPR001965">
    <property type="entry name" value="Znf_PHD"/>
</dbReference>
<comment type="similarity">
    <text evidence="2">Belongs to the ING family.</text>
</comment>
<keyword evidence="3 7" id="KW-0479">Metal-binding</keyword>
<dbReference type="Gene3D" id="3.30.40.10">
    <property type="entry name" value="Zinc/RING finger domain, C3HC4 (zinc finger)"/>
    <property type="match status" value="1"/>
</dbReference>
<gene>
    <name evidence="10" type="ORF">VCUG_01805</name>
</gene>
<dbReference type="InterPro" id="IPR059153">
    <property type="entry name" value="NSD_PHD-1st"/>
</dbReference>
<comment type="subcellular location">
    <subcellularLocation>
        <location evidence="1">Nucleus</location>
    </subcellularLocation>
</comment>
<evidence type="ECO:0000313" key="11">
    <source>
        <dbReference type="Proteomes" id="UP000011081"/>
    </source>
</evidence>
<dbReference type="Proteomes" id="UP000011081">
    <property type="component" value="Unassembled WGS sequence"/>
</dbReference>
<keyword evidence="11" id="KW-1185">Reference proteome</keyword>
<dbReference type="EMBL" id="GL877435">
    <property type="protein sequence ID" value="ELA46719.1"/>
    <property type="molecule type" value="Genomic_DNA"/>
</dbReference>
<dbReference type="VEuPathDB" id="MicrosporidiaDB:VCUG_01805"/>
<evidence type="ECO:0000256" key="8">
    <source>
        <dbReference type="PROSITE-ProRule" id="PRU00146"/>
    </source>
</evidence>
<feature type="binding site" evidence="7">
    <location>
        <position position="179"/>
    </location>
    <ligand>
        <name>Zn(2+)</name>
        <dbReference type="ChEBI" id="CHEBI:29105"/>
        <label>1</label>
    </ligand>
</feature>
<dbReference type="GeneID" id="19879676"/>
<dbReference type="HOGENOM" id="CLU_108164_0_0_1"/>
<dbReference type="InterPro" id="IPR028651">
    <property type="entry name" value="ING_fam"/>
</dbReference>
<feature type="binding site" evidence="7">
    <location>
        <position position="198"/>
    </location>
    <ligand>
        <name>Zn(2+)</name>
        <dbReference type="ChEBI" id="CHEBI:29105"/>
        <label>2</label>
    </ligand>
</feature>
<evidence type="ECO:0000256" key="2">
    <source>
        <dbReference type="ARBA" id="ARBA00010210"/>
    </source>
</evidence>
<keyword evidence="4 8" id="KW-0863">Zinc-finger</keyword>
<dbReference type="InParanoid" id="L2GSV5"/>
<evidence type="ECO:0000313" key="10">
    <source>
        <dbReference type="EMBL" id="ELA46719.1"/>
    </source>
</evidence>
<dbReference type="InterPro" id="IPR019787">
    <property type="entry name" value="Znf_PHD-finger"/>
</dbReference>
<feature type="binding site" evidence="7">
    <location>
        <position position="155"/>
    </location>
    <ligand>
        <name>Zn(2+)</name>
        <dbReference type="ChEBI" id="CHEBI:29105"/>
        <label>1</label>
    </ligand>
</feature>
<evidence type="ECO:0000256" key="6">
    <source>
        <dbReference type="ARBA" id="ARBA00023242"/>
    </source>
</evidence>
<dbReference type="PANTHER" id="PTHR10333">
    <property type="entry name" value="INHIBITOR OF GROWTH PROTEIN"/>
    <property type="match status" value="1"/>
</dbReference>
<dbReference type="OMA" id="KMIACDD"/>
<dbReference type="InterPro" id="IPR019786">
    <property type="entry name" value="Zinc_finger_PHD-type_CS"/>
</dbReference>
<accession>L2GSV5</accession>
<keyword evidence="5 7" id="KW-0862">Zinc</keyword>
<evidence type="ECO:0000259" key="9">
    <source>
        <dbReference type="PROSITE" id="PS50016"/>
    </source>
</evidence>
<feature type="binding site" evidence="7">
    <location>
        <position position="195"/>
    </location>
    <ligand>
        <name>Zn(2+)</name>
        <dbReference type="ChEBI" id="CHEBI:29105"/>
        <label>2</label>
    </ligand>
</feature>
<dbReference type="PROSITE" id="PS50016">
    <property type="entry name" value="ZF_PHD_2"/>
    <property type="match status" value="1"/>
</dbReference>
<reference evidence="11" key="1">
    <citation type="submission" date="2011-03" db="EMBL/GenBank/DDBJ databases">
        <title>The genome sequence of Vavraia culicis strain floridensis.</title>
        <authorList>
            <consortium name="The Broad Institute Genome Sequencing Platform"/>
            <person name="Cuomo C."/>
            <person name="Becnel J."/>
            <person name="Sanscrainte N."/>
            <person name="Young S.K."/>
            <person name="Zeng Q."/>
            <person name="Gargeya S."/>
            <person name="Fitzgerald M."/>
            <person name="Haas B."/>
            <person name="Abouelleil A."/>
            <person name="Alvarado L."/>
            <person name="Arachchi H.M."/>
            <person name="Berlin A."/>
            <person name="Chapman S.B."/>
            <person name="Gearin G."/>
            <person name="Goldberg J."/>
            <person name="Griggs A."/>
            <person name="Gujja S."/>
            <person name="Hansen M."/>
            <person name="Heiman D."/>
            <person name="Howarth C."/>
            <person name="Larimer J."/>
            <person name="Lui A."/>
            <person name="MacDonald P.J.P."/>
            <person name="McCowen C."/>
            <person name="Montmayeur A."/>
            <person name="Murphy C."/>
            <person name="Neiman D."/>
            <person name="Pearson M."/>
            <person name="Priest M."/>
            <person name="Roberts A."/>
            <person name="Saif S."/>
            <person name="Shea T."/>
            <person name="Sisk P."/>
            <person name="Stolte C."/>
            <person name="Sykes S."/>
            <person name="Wortman J."/>
            <person name="Nusbaum C."/>
            <person name="Birren B."/>
        </authorList>
    </citation>
    <scope>NUCLEOTIDE SEQUENCE [LARGE SCALE GENOMIC DNA]</scope>
    <source>
        <strain evidence="11">floridensis</strain>
    </source>
</reference>
<dbReference type="Pfam" id="PF23011">
    <property type="entry name" value="PHD-1st_NSD"/>
    <property type="match status" value="1"/>
</dbReference>
<dbReference type="SMART" id="SM00249">
    <property type="entry name" value="PHD"/>
    <property type="match status" value="1"/>
</dbReference>
<dbReference type="InterPro" id="IPR011011">
    <property type="entry name" value="Znf_FYVE_PHD"/>
</dbReference>
<keyword evidence="6" id="KW-0539">Nucleus</keyword>
<dbReference type="GO" id="GO:0005634">
    <property type="term" value="C:nucleus"/>
    <property type="evidence" value="ECO:0007669"/>
    <property type="project" value="UniProtKB-SubCell"/>
</dbReference>
<feature type="binding site" evidence="7">
    <location>
        <position position="157"/>
    </location>
    <ligand>
        <name>Zn(2+)</name>
        <dbReference type="ChEBI" id="CHEBI:29105"/>
        <label>1</label>
    </ligand>
</feature>
<proteinExistence type="inferred from homology"/>
<protein>
    <recommendedName>
        <fullName evidence="9">PHD-type domain-containing protein</fullName>
    </recommendedName>
</protein>
<dbReference type="GO" id="GO:0008270">
    <property type="term" value="F:zinc ion binding"/>
    <property type="evidence" value="ECO:0007669"/>
    <property type="project" value="UniProtKB-KW"/>
</dbReference>
<evidence type="ECO:0000256" key="4">
    <source>
        <dbReference type="ARBA" id="ARBA00022771"/>
    </source>
</evidence>
<dbReference type="AlphaFoldDB" id="L2GSV5"/>
<dbReference type="OrthoDB" id="5411773at2759"/>
<feature type="binding site" evidence="7">
    <location>
        <position position="168"/>
    </location>
    <ligand>
        <name>Zn(2+)</name>
        <dbReference type="ChEBI" id="CHEBI:29105"/>
        <label>2</label>
    </ligand>
</feature>